<evidence type="ECO:0000259" key="2">
    <source>
        <dbReference type="Pfam" id="PF00582"/>
    </source>
</evidence>
<protein>
    <submittedName>
        <fullName evidence="3">Nucleotide-binding universal stress protein, UspA family</fullName>
    </submittedName>
</protein>
<dbReference type="CDD" id="cd00293">
    <property type="entry name" value="USP-like"/>
    <property type="match status" value="1"/>
</dbReference>
<dbReference type="AlphaFoldDB" id="A0A1H4K7Y3"/>
<dbReference type="RefSeq" id="WP_066213705.1">
    <property type="nucleotide sequence ID" value="NZ_CP049819.1"/>
</dbReference>
<dbReference type="PRINTS" id="PR01438">
    <property type="entry name" value="UNVRSLSTRESS"/>
</dbReference>
<comment type="similarity">
    <text evidence="1">Belongs to the universal stress protein A family.</text>
</comment>
<dbReference type="EMBL" id="FNSN01000003">
    <property type="protein sequence ID" value="SEB54650.1"/>
    <property type="molecule type" value="Genomic_DNA"/>
</dbReference>
<dbReference type="STRING" id="156980.SAMN04489745_0542"/>
<dbReference type="PANTHER" id="PTHR46268">
    <property type="entry name" value="STRESS RESPONSE PROTEIN NHAX"/>
    <property type="match status" value="1"/>
</dbReference>
<evidence type="ECO:0000313" key="3">
    <source>
        <dbReference type="EMBL" id="SEB54650.1"/>
    </source>
</evidence>
<dbReference type="Gene3D" id="3.40.50.620">
    <property type="entry name" value="HUPs"/>
    <property type="match status" value="1"/>
</dbReference>
<dbReference type="InterPro" id="IPR006016">
    <property type="entry name" value="UspA"/>
</dbReference>
<organism evidence="3 4">
    <name type="scientific">Arthrobacter woluwensis</name>
    <dbReference type="NCBI Taxonomy" id="156980"/>
    <lineage>
        <taxon>Bacteria</taxon>
        <taxon>Bacillati</taxon>
        <taxon>Actinomycetota</taxon>
        <taxon>Actinomycetes</taxon>
        <taxon>Micrococcales</taxon>
        <taxon>Micrococcaceae</taxon>
        <taxon>Arthrobacter</taxon>
    </lineage>
</organism>
<dbReference type="InterPro" id="IPR006015">
    <property type="entry name" value="Universal_stress_UspA"/>
</dbReference>
<sequence>MSGIVIVGVDGSETAARAAAAAYKLAQGLEARLHVITAFDKDNVEVFGSGSDTFIMSDADDAQRVAKQVAEGLGSDVEYLSARGKPADALLSEAERLNADVIVVGNRRMSGIGRVLGSVANTVAHNAPCDVYIVNTTVS</sequence>
<feature type="domain" description="UspA" evidence="2">
    <location>
        <begin position="3"/>
        <end position="134"/>
    </location>
</feature>
<evidence type="ECO:0000313" key="4">
    <source>
        <dbReference type="Proteomes" id="UP000182652"/>
    </source>
</evidence>
<dbReference type="PANTHER" id="PTHR46268:SF6">
    <property type="entry name" value="UNIVERSAL STRESS PROTEIN UP12"/>
    <property type="match status" value="1"/>
</dbReference>
<evidence type="ECO:0000256" key="1">
    <source>
        <dbReference type="ARBA" id="ARBA00008791"/>
    </source>
</evidence>
<dbReference type="SUPFAM" id="SSF52402">
    <property type="entry name" value="Adenine nucleotide alpha hydrolases-like"/>
    <property type="match status" value="1"/>
</dbReference>
<dbReference type="Pfam" id="PF00582">
    <property type="entry name" value="Usp"/>
    <property type="match status" value="1"/>
</dbReference>
<dbReference type="Proteomes" id="UP000182652">
    <property type="component" value="Unassembled WGS sequence"/>
</dbReference>
<gene>
    <name evidence="3" type="ORF">SAMN04489745_0542</name>
</gene>
<name>A0A1H4K7Y3_9MICC</name>
<dbReference type="OrthoDB" id="3427787at2"/>
<dbReference type="InterPro" id="IPR014729">
    <property type="entry name" value="Rossmann-like_a/b/a_fold"/>
</dbReference>
<proteinExistence type="inferred from homology"/>
<reference evidence="3 4" key="1">
    <citation type="submission" date="2016-10" db="EMBL/GenBank/DDBJ databases">
        <authorList>
            <person name="de Groot N.N."/>
        </authorList>
    </citation>
    <scope>NUCLEOTIDE SEQUENCE [LARGE SCALE GENOMIC DNA]</scope>
    <source>
        <strain evidence="3 4">DSM 10495</strain>
    </source>
</reference>
<keyword evidence="4" id="KW-1185">Reference proteome</keyword>
<accession>A0A1H4K7Y3</accession>